<keyword evidence="6" id="KW-0699">rRNA-binding</keyword>
<evidence type="ECO:0000313" key="7">
    <source>
        <dbReference type="EMBL" id="MBI4595382.1"/>
    </source>
</evidence>
<evidence type="ECO:0000256" key="5">
    <source>
        <dbReference type="ARBA" id="ARBA00035202"/>
    </source>
</evidence>
<dbReference type="SUPFAM" id="SSF160369">
    <property type="entry name" value="Ribosomal protein L10-like"/>
    <property type="match status" value="1"/>
</dbReference>
<reference evidence="7" key="1">
    <citation type="submission" date="2020-07" db="EMBL/GenBank/DDBJ databases">
        <title>Huge and variable diversity of episymbiotic CPR bacteria and DPANN archaea in groundwater ecosystems.</title>
        <authorList>
            <person name="He C.Y."/>
            <person name="Keren R."/>
            <person name="Whittaker M."/>
            <person name="Farag I.F."/>
            <person name="Doudna J."/>
            <person name="Cate J.H.D."/>
            <person name="Banfield J.F."/>
        </authorList>
    </citation>
    <scope>NUCLEOTIDE SEQUENCE</scope>
    <source>
        <strain evidence="7">NC_groundwater_1482_Ag_S-0.65um_47_24</strain>
    </source>
</reference>
<dbReference type="Gene3D" id="3.30.70.1730">
    <property type="match status" value="1"/>
</dbReference>
<dbReference type="GO" id="GO:0070180">
    <property type="term" value="F:large ribosomal subunit rRNA binding"/>
    <property type="evidence" value="ECO:0007669"/>
    <property type="project" value="UniProtKB-UniRule"/>
</dbReference>
<evidence type="ECO:0000256" key="2">
    <source>
        <dbReference type="ARBA" id="ARBA00008889"/>
    </source>
</evidence>
<keyword evidence="4 6" id="KW-0687">Ribonucleoprotein</keyword>
<protein>
    <recommendedName>
        <fullName evidence="5 6">Large ribosomal subunit protein uL10</fullName>
    </recommendedName>
</protein>
<dbReference type="GO" id="GO:1990904">
    <property type="term" value="C:ribonucleoprotein complex"/>
    <property type="evidence" value="ECO:0007669"/>
    <property type="project" value="UniProtKB-KW"/>
</dbReference>
<dbReference type="CDD" id="cd05797">
    <property type="entry name" value="Ribosomal_L10"/>
    <property type="match status" value="1"/>
</dbReference>
<dbReference type="InterPro" id="IPR043141">
    <property type="entry name" value="Ribosomal_uL10-like_sf"/>
</dbReference>
<comment type="function">
    <text evidence="1 6">Forms part of the ribosomal stalk, playing a central role in the interaction of the ribosome with GTP-bound translation factors.</text>
</comment>
<dbReference type="AlphaFoldDB" id="A0A933LQJ5"/>
<dbReference type="InterPro" id="IPR047865">
    <property type="entry name" value="Ribosomal_uL10_bac_type"/>
</dbReference>
<proteinExistence type="inferred from homology"/>
<dbReference type="Gene3D" id="6.10.250.290">
    <property type="match status" value="1"/>
</dbReference>
<gene>
    <name evidence="6 7" type="primary">rplJ</name>
    <name evidence="7" type="ORF">HY730_03280</name>
</gene>
<organism evidence="7 8">
    <name type="scientific">Tectimicrobiota bacterium</name>
    <dbReference type="NCBI Taxonomy" id="2528274"/>
    <lineage>
        <taxon>Bacteria</taxon>
        <taxon>Pseudomonadati</taxon>
        <taxon>Nitrospinota/Tectimicrobiota group</taxon>
        <taxon>Candidatus Tectimicrobiota</taxon>
    </lineage>
</organism>
<sequence length="174" mass="19132">MVEQVKVEKVEQLHQNFLKIKGAIVAEYRGLNVAKMTELRRQLRGASIEFQVIKNRLAKLAAQGTPVEPIAKHFVGPTSLAFSYDDPVALAKLINIYAKKEPLLAIKAGLLDGKAIDSSQVKVLADLPSREILLAKLLGSLQAPISSFVGVLSGVIRQFVYTLNAIKEQKEKEQ</sequence>
<comment type="subunit">
    <text evidence="6">Part of the ribosomal stalk of the 50S ribosomal subunit. The N-terminus interacts with L11 and the large rRNA to form the base of the stalk. The C-terminus forms an elongated spine to which L12 dimers bind in a sequential fashion forming a multimeric L10(L12)X complex.</text>
</comment>
<dbReference type="PANTHER" id="PTHR11560">
    <property type="entry name" value="39S RIBOSOMAL PROTEIN L10, MITOCHONDRIAL"/>
    <property type="match status" value="1"/>
</dbReference>
<dbReference type="HAMAP" id="MF_00362">
    <property type="entry name" value="Ribosomal_uL10"/>
    <property type="match status" value="1"/>
</dbReference>
<evidence type="ECO:0000313" key="8">
    <source>
        <dbReference type="Proteomes" id="UP000772181"/>
    </source>
</evidence>
<comment type="similarity">
    <text evidence="2 6">Belongs to the universal ribosomal protein uL10 family.</text>
</comment>
<evidence type="ECO:0000256" key="3">
    <source>
        <dbReference type="ARBA" id="ARBA00022980"/>
    </source>
</evidence>
<evidence type="ECO:0000256" key="6">
    <source>
        <dbReference type="HAMAP-Rule" id="MF_00362"/>
    </source>
</evidence>
<dbReference type="Pfam" id="PF00466">
    <property type="entry name" value="Ribosomal_L10"/>
    <property type="match status" value="1"/>
</dbReference>
<dbReference type="EMBL" id="JACQWF010000146">
    <property type="protein sequence ID" value="MBI4595382.1"/>
    <property type="molecule type" value="Genomic_DNA"/>
</dbReference>
<dbReference type="Proteomes" id="UP000772181">
    <property type="component" value="Unassembled WGS sequence"/>
</dbReference>
<name>A0A933LQJ5_UNCTE</name>
<keyword evidence="3 6" id="KW-0689">Ribosomal protein</keyword>
<evidence type="ECO:0000256" key="1">
    <source>
        <dbReference type="ARBA" id="ARBA00002633"/>
    </source>
</evidence>
<dbReference type="InterPro" id="IPR001790">
    <property type="entry name" value="Ribosomal_uL10"/>
</dbReference>
<dbReference type="InterPro" id="IPR022973">
    <property type="entry name" value="Ribosomal_uL10_bac"/>
</dbReference>
<dbReference type="GO" id="GO:0005840">
    <property type="term" value="C:ribosome"/>
    <property type="evidence" value="ECO:0007669"/>
    <property type="project" value="UniProtKB-KW"/>
</dbReference>
<keyword evidence="6" id="KW-0694">RNA-binding</keyword>
<comment type="caution">
    <text evidence="7">The sequence shown here is derived from an EMBL/GenBank/DDBJ whole genome shotgun (WGS) entry which is preliminary data.</text>
</comment>
<dbReference type="NCBIfam" id="NF000955">
    <property type="entry name" value="PRK00099.1-1"/>
    <property type="match status" value="1"/>
</dbReference>
<dbReference type="GO" id="GO:0006412">
    <property type="term" value="P:translation"/>
    <property type="evidence" value="ECO:0007669"/>
    <property type="project" value="UniProtKB-UniRule"/>
</dbReference>
<evidence type="ECO:0000256" key="4">
    <source>
        <dbReference type="ARBA" id="ARBA00023274"/>
    </source>
</evidence>
<accession>A0A933LQJ5</accession>